<dbReference type="PROSITE" id="PS00737">
    <property type="entry name" value="THIOLASE_2"/>
    <property type="match status" value="1"/>
</dbReference>
<comment type="pathway">
    <text evidence="2">Lipid metabolism.</text>
</comment>
<evidence type="ECO:0000256" key="1">
    <source>
        <dbReference type="ARBA" id="ARBA00004275"/>
    </source>
</evidence>
<dbReference type="Pfam" id="PF00108">
    <property type="entry name" value="Thiolase_N"/>
    <property type="match status" value="1"/>
</dbReference>
<dbReference type="PROSITE" id="PS00099">
    <property type="entry name" value="THIOLASE_3"/>
    <property type="match status" value="1"/>
</dbReference>
<dbReference type="InterPro" id="IPR002155">
    <property type="entry name" value="Thiolase"/>
</dbReference>
<evidence type="ECO:0000259" key="12">
    <source>
        <dbReference type="Pfam" id="PF00108"/>
    </source>
</evidence>
<dbReference type="InterPro" id="IPR020615">
    <property type="entry name" value="Thiolase_acyl_enz_int_AS"/>
</dbReference>
<dbReference type="PANTHER" id="PTHR43853">
    <property type="entry name" value="3-KETOACYL-COA THIOLASE, PEROXISOMAL"/>
    <property type="match status" value="1"/>
</dbReference>
<comment type="subcellular location">
    <subcellularLocation>
        <location evidence="1">Peroxisome</location>
    </subcellularLocation>
</comment>
<keyword evidence="5" id="KW-0276">Fatty acid metabolism</keyword>
<keyword evidence="15" id="KW-1185">Reference proteome</keyword>
<dbReference type="EC" id="2.3.1.16" evidence="10"/>
<dbReference type="InterPro" id="IPR020617">
    <property type="entry name" value="Thiolase_C"/>
</dbReference>
<evidence type="ECO:0000256" key="6">
    <source>
        <dbReference type="ARBA" id="ARBA00022946"/>
    </source>
</evidence>
<organism evidence="14 15">
    <name type="scientific">Coccomyxa viridis</name>
    <dbReference type="NCBI Taxonomy" id="1274662"/>
    <lineage>
        <taxon>Eukaryota</taxon>
        <taxon>Viridiplantae</taxon>
        <taxon>Chlorophyta</taxon>
        <taxon>core chlorophytes</taxon>
        <taxon>Trebouxiophyceae</taxon>
        <taxon>Trebouxiophyceae incertae sedis</taxon>
        <taxon>Coccomyxaceae</taxon>
        <taxon>Coccomyxa</taxon>
    </lineage>
</organism>
<evidence type="ECO:0000256" key="4">
    <source>
        <dbReference type="ARBA" id="ARBA00022679"/>
    </source>
</evidence>
<feature type="domain" description="Thiolase N-terminal" evidence="12">
    <location>
        <begin position="60"/>
        <end position="314"/>
    </location>
</feature>
<dbReference type="Gene3D" id="3.40.47.10">
    <property type="match status" value="1"/>
</dbReference>
<evidence type="ECO:0000256" key="2">
    <source>
        <dbReference type="ARBA" id="ARBA00005189"/>
    </source>
</evidence>
<protein>
    <recommendedName>
        <fullName evidence="10">acetyl-CoA C-acyltransferase</fullName>
        <ecNumber evidence="10">2.3.1.16</ecNumber>
    </recommendedName>
</protein>
<dbReference type="PANTHER" id="PTHR43853:SF8">
    <property type="entry name" value="3-KETOACYL-COA THIOLASE, PEROXISOMAL"/>
    <property type="match status" value="1"/>
</dbReference>
<dbReference type="InterPro" id="IPR020610">
    <property type="entry name" value="Thiolase_AS"/>
</dbReference>
<evidence type="ECO:0000313" key="15">
    <source>
        <dbReference type="Proteomes" id="UP001497392"/>
    </source>
</evidence>
<dbReference type="Pfam" id="PF02803">
    <property type="entry name" value="Thiolase_C"/>
    <property type="match status" value="1"/>
</dbReference>
<dbReference type="InterPro" id="IPR016039">
    <property type="entry name" value="Thiolase-like"/>
</dbReference>
<keyword evidence="4 11" id="KW-0808">Transferase</keyword>
<evidence type="ECO:0000256" key="11">
    <source>
        <dbReference type="RuleBase" id="RU003557"/>
    </source>
</evidence>
<feature type="domain" description="Thiolase C-terminal" evidence="13">
    <location>
        <begin position="323"/>
        <end position="445"/>
    </location>
</feature>
<gene>
    <name evidence="14" type="primary">g13465</name>
    <name evidence="14" type="ORF">VP750_LOCUS11927</name>
</gene>
<evidence type="ECO:0000256" key="7">
    <source>
        <dbReference type="ARBA" id="ARBA00023098"/>
    </source>
</evidence>
<dbReference type="CDD" id="cd00751">
    <property type="entry name" value="thiolase"/>
    <property type="match status" value="1"/>
</dbReference>
<dbReference type="Proteomes" id="UP001497392">
    <property type="component" value="Unassembled WGS sequence"/>
</dbReference>
<evidence type="ECO:0000256" key="10">
    <source>
        <dbReference type="ARBA" id="ARBA00024073"/>
    </source>
</evidence>
<dbReference type="NCBIfam" id="TIGR01930">
    <property type="entry name" value="AcCoA-C-Actrans"/>
    <property type="match status" value="1"/>
</dbReference>
<keyword evidence="7" id="KW-0443">Lipid metabolism</keyword>
<evidence type="ECO:0000256" key="8">
    <source>
        <dbReference type="ARBA" id="ARBA00023140"/>
    </source>
</evidence>
<keyword evidence="9 11" id="KW-0012">Acyltransferase</keyword>
<proteinExistence type="inferred from homology"/>
<comment type="similarity">
    <text evidence="3 11">Belongs to the thiolase-like superfamily. Thiolase family.</text>
</comment>
<dbReference type="EMBL" id="CAXHTA020000021">
    <property type="protein sequence ID" value="CAL5230021.1"/>
    <property type="molecule type" value="Genomic_DNA"/>
</dbReference>
<comment type="caution">
    <text evidence="14">The sequence shown here is derived from an EMBL/GenBank/DDBJ whole genome shotgun (WGS) entry which is preliminary data.</text>
</comment>
<evidence type="ECO:0000259" key="13">
    <source>
        <dbReference type="Pfam" id="PF02803"/>
    </source>
</evidence>
<name>A0ABP1GH03_9CHLO</name>
<sequence>MQNSGIPARAAGRQQVLLNHLRPAEGGIEAAMAAAQIQAVNCSAGDSAAYERRGAAQEDIVIVSALRTPITKGKRGGLKDTLPDDMLAAVFAATLQRTGINPADIGDIVIGSVLGDSSQRAIQVRIAGLLAGIPENVPVHTVNRQCSSGLQAIASVAASIQAGFYDIGLAGGVESMSTNPMAWDGGVNPKIAENQKAQDCLLPMGVTSENVASRYGISRQQQDEMAARSHNRAAKARASGRFKDEIVPVKTIIKDKEGNEKDIVVSEDDGIRPGMTPQALSALKAVFKKNGTTTAGNSSQISDGASAVLLMKRSEALKRGLPILGIFRSFAAVGVDPAVMGIGPAVAIPAALEKAGLTTDDVDLYELNEAFASQATYCVEKLGLDPEKVNPNGGAIALGHPLGCTGARATATLLHEMNKRGKSSRFGVVSMCIGSGMGAAAVFERGGEVDAFRNAAPTHVQGFLSHDARV</sequence>
<accession>A0ABP1GH03</accession>
<evidence type="ECO:0000256" key="3">
    <source>
        <dbReference type="ARBA" id="ARBA00010982"/>
    </source>
</evidence>
<dbReference type="InterPro" id="IPR020616">
    <property type="entry name" value="Thiolase_N"/>
</dbReference>
<evidence type="ECO:0000313" key="14">
    <source>
        <dbReference type="EMBL" id="CAL5230021.1"/>
    </source>
</evidence>
<evidence type="ECO:0000256" key="5">
    <source>
        <dbReference type="ARBA" id="ARBA00022832"/>
    </source>
</evidence>
<dbReference type="SUPFAM" id="SSF53901">
    <property type="entry name" value="Thiolase-like"/>
    <property type="match status" value="2"/>
</dbReference>
<dbReference type="InterPro" id="IPR050215">
    <property type="entry name" value="Thiolase-like_sf_Thiolase"/>
</dbReference>
<reference evidence="14 15" key="1">
    <citation type="submission" date="2024-06" db="EMBL/GenBank/DDBJ databases">
        <authorList>
            <person name="Kraege A."/>
            <person name="Thomma B."/>
        </authorList>
    </citation>
    <scope>NUCLEOTIDE SEQUENCE [LARGE SCALE GENOMIC DNA]</scope>
</reference>
<dbReference type="PROSITE" id="PS00098">
    <property type="entry name" value="THIOLASE_1"/>
    <property type="match status" value="1"/>
</dbReference>
<keyword evidence="8" id="KW-0576">Peroxisome</keyword>
<evidence type="ECO:0000256" key="9">
    <source>
        <dbReference type="ARBA" id="ARBA00023315"/>
    </source>
</evidence>
<keyword evidence="6" id="KW-0809">Transit peptide</keyword>
<dbReference type="InterPro" id="IPR020613">
    <property type="entry name" value="Thiolase_CS"/>
</dbReference>